<evidence type="ECO:0008006" key="4">
    <source>
        <dbReference type="Google" id="ProtNLM"/>
    </source>
</evidence>
<comment type="caution">
    <text evidence="2">The sequence shown here is derived from an EMBL/GenBank/DDBJ whole genome shotgun (WGS) entry which is preliminary data.</text>
</comment>
<proteinExistence type="predicted"/>
<dbReference type="PATRIC" id="fig|1229493.5.peg.743"/>
<accession>A0A0C1WB28</accession>
<feature type="coiled-coil region" evidence="1">
    <location>
        <begin position="268"/>
        <end position="302"/>
    </location>
</feature>
<dbReference type="Proteomes" id="UP000031586">
    <property type="component" value="Unassembled WGS sequence"/>
</dbReference>
<dbReference type="AlphaFoldDB" id="A0A0C1WB28"/>
<dbReference type="RefSeq" id="WP_020196030.1">
    <property type="nucleotide sequence ID" value="NZ_BAOH01000037.1"/>
</dbReference>
<sequence length="322" mass="36789">MPEKAMTDKQTIIWAMCSEMVSEGIKVSAVTGRKVAARLGRWSHTTVTPYVTSWHTKRIEKEQEMIAQTQMSESFVKALLHEVDSKVSKIRASDEEKMSLLSRELDEAVATASGMEKQIEHLCGQLENSRCLLTKANNELDAANLSIENKQEQQAQQLTMHNETVHKLTVEHSKAILELKGEHESKIHELNVQQEKYREENEENLKQRSIEHTYAVEKMNTRLEEKNIDLTEMTSRCIKAELKAEEFDKVSEQLSAYVLKNHDLMSLNLRLTAELDAMRETVSELKSSLEDARNQRDRAQQFVFSKAELSSDKEALTLPVSA</sequence>
<gene>
    <name evidence="2" type="ORF">H735_08275</name>
</gene>
<name>A0A0C1WB28_9VIBR</name>
<evidence type="ECO:0000256" key="1">
    <source>
        <dbReference type="SAM" id="Coils"/>
    </source>
</evidence>
<reference evidence="2 3" key="1">
    <citation type="submission" date="2014-07" db="EMBL/GenBank/DDBJ databases">
        <title>Unique and conserved regions in Vibrio harveyi and related species in comparison with the shrimp pathogen Vibrio harveyi CAIM 1792.</title>
        <authorList>
            <person name="Espinoza-Valles I."/>
            <person name="Vora G."/>
            <person name="Leekitcharoenphon P."/>
            <person name="Ussery D."/>
            <person name="Hoj L."/>
            <person name="Gomez-Gil B."/>
        </authorList>
    </citation>
    <scope>NUCLEOTIDE SEQUENCE [LARGE SCALE GENOMIC DNA]</scope>
    <source>
        <strain evidence="3">CAIM 1854 / LMG 25443</strain>
    </source>
</reference>
<evidence type="ECO:0000313" key="2">
    <source>
        <dbReference type="EMBL" id="KIF53517.1"/>
    </source>
</evidence>
<organism evidence="2 3">
    <name type="scientific">Vibrio owensii CAIM 1854 = LMG 25443</name>
    <dbReference type="NCBI Taxonomy" id="1229493"/>
    <lineage>
        <taxon>Bacteria</taxon>
        <taxon>Pseudomonadati</taxon>
        <taxon>Pseudomonadota</taxon>
        <taxon>Gammaproteobacteria</taxon>
        <taxon>Vibrionales</taxon>
        <taxon>Vibrionaceae</taxon>
        <taxon>Vibrio</taxon>
    </lineage>
</organism>
<feature type="coiled-coil region" evidence="1">
    <location>
        <begin position="180"/>
        <end position="236"/>
    </location>
</feature>
<evidence type="ECO:0000313" key="3">
    <source>
        <dbReference type="Proteomes" id="UP000031586"/>
    </source>
</evidence>
<dbReference type="EMBL" id="JPRD01000014">
    <property type="protein sequence ID" value="KIF53517.1"/>
    <property type="molecule type" value="Genomic_DNA"/>
</dbReference>
<protein>
    <recommendedName>
        <fullName evidence="4">KfrA N-terminal DNA-binding domain-containing protein</fullName>
    </recommendedName>
</protein>
<keyword evidence="1" id="KW-0175">Coiled coil</keyword>